<evidence type="ECO:0000313" key="9">
    <source>
        <dbReference type="Proteomes" id="UP000244803"/>
    </source>
</evidence>
<feature type="transmembrane region" description="Helical" evidence="6">
    <location>
        <begin position="276"/>
        <end position="297"/>
    </location>
</feature>
<accession>A0A976M4X8</accession>
<dbReference type="EMBL" id="CP056065">
    <property type="protein sequence ID" value="UKJ88489.2"/>
    <property type="molecule type" value="Genomic_DNA"/>
</dbReference>
<keyword evidence="3 6" id="KW-0812">Transmembrane</keyword>
<evidence type="ECO:0000256" key="2">
    <source>
        <dbReference type="ARBA" id="ARBA00022448"/>
    </source>
</evidence>
<dbReference type="InterPro" id="IPR044770">
    <property type="entry name" value="MFS_spinster-like"/>
</dbReference>
<feature type="transmembrane region" description="Helical" evidence="6">
    <location>
        <begin position="241"/>
        <end position="264"/>
    </location>
</feature>
<feature type="transmembrane region" description="Helical" evidence="6">
    <location>
        <begin position="139"/>
        <end position="162"/>
    </location>
</feature>
<dbReference type="PROSITE" id="PS50850">
    <property type="entry name" value="MFS"/>
    <property type="match status" value="1"/>
</dbReference>
<sequence length="467" mass="52320">MDRTLSEDSHSSEKSCKETKLKRYQKPGLVFSYINTANLLQYVHIQFLTSSMLGLEKDMGFSPKRLSVFVLAEMMVIFRILNGIMVSSAVPVSQKYAVLANVTNAGYAFGVMHAVCNLGRLTCSIIVTAFSPKKYYGIYGWRICSFVLGILCLSSIPILFLIPKFKPKNYRSLRDRIDSSQDSKVKSAVTTIWKRFVAIVSVRTVIFLSLLEFFAQGTYTAATFLTIYLQYCKLSNLRAGITTAVVLIGSVTGGILGGIFGDYLHRKFPKYGRLSLGVFSCFLRFVLLTSLLFGITFDNMLQDYVLLVIGLFFAGTTFANISFVDRSVFLDVVMPSEQSFGISSLSTVCGATSSLIFPPLMGFLVKDIFGYQETTMMIEEMPFHMLRKNAFALRNGIAILCLLSTISTLIFYLACFPTYCKFIRLISSLDKDSKAVQERVEAEMNLTQVEIVKEPVYKRNLSQLDTN</sequence>
<feature type="domain" description="Major facilitator superfamily (MFS) profile" evidence="7">
    <location>
        <begin position="1"/>
        <end position="419"/>
    </location>
</feature>
<proteinExistence type="predicted"/>
<evidence type="ECO:0000256" key="1">
    <source>
        <dbReference type="ARBA" id="ARBA00004141"/>
    </source>
</evidence>
<name>A0A976M4X8_THEOR</name>
<keyword evidence="2" id="KW-0813">Transport</keyword>
<feature type="transmembrane region" description="Helical" evidence="6">
    <location>
        <begin position="105"/>
        <end position="127"/>
    </location>
</feature>
<protein>
    <submittedName>
        <fullName evidence="8">Major facilitator superfamily MFS-1 protein</fullName>
    </submittedName>
</protein>
<dbReference type="AlphaFoldDB" id="A0A976M4X8"/>
<evidence type="ECO:0000259" key="7">
    <source>
        <dbReference type="PROSITE" id="PS50850"/>
    </source>
</evidence>
<evidence type="ECO:0000256" key="5">
    <source>
        <dbReference type="ARBA" id="ARBA00023136"/>
    </source>
</evidence>
<comment type="subcellular location">
    <subcellularLocation>
        <location evidence="1">Membrane</location>
        <topology evidence="1">Multi-pass membrane protein</topology>
    </subcellularLocation>
</comment>
<keyword evidence="4 6" id="KW-1133">Transmembrane helix</keyword>
<dbReference type="GO" id="GO:0016020">
    <property type="term" value="C:membrane"/>
    <property type="evidence" value="ECO:0007669"/>
    <property type="project" value="UniProtKB-SubCell"/>
</dbReference>
<reference evidence="8" key="1">
    <citation type="submission" date="2022-07" db="EMBL/GenBank/DDBJ databases">
        <title>Evaluation of T. orientalis genome assembly methods using nanopore sequencing and analysis of variation between genomes.</title>
        <authorList>
            <person name="Yam J."/>
            <person name="Micallef M.L."/>
            <person name="Liu M."/>
            <person name="Djordjevic S.P."/>
            <person name="Bogema D.R."/>
            <person name="Jenkins C."/>
        </authorList>
    </citation>
    <scope>NUCLEOTIDE SEQUENCE</scope>
    <source>
        <strain evidence="8">Fish Creek</strain>
    </source>
</reference>
<dbReference type="PANTHER" id="PTHR23505:SF52">
    <property type="entry name" value="MAJOR FACILITATOR SUPERFAMILY PROTEIN"/>
    <property type="match status" value="1"/>
</dbReference>
<organism evidence="8 9">
    <name type="scientific">Theileria orientalis</name>
    <dbReference type="NCBI Taxonomy" id="68886"/>
    <lineage>
        <taxon>Eukaryota</taxon>
        <taxon>Sar</taxon>
        <taxon>Alveolata</taxon>
        <taxon>Apicomplexa</taxon>
        <taxon>Aconoidasida</taxon>
        <taxon>Piroplasmida</taxon>
        <taxon>Theileriidae</taxon>
        <taxon>Theileria</taxon>
    </lineage>
</organism>
<feature type="transmembrane region" description="Helical" evidence="6">
    <location>
        <begin position="205"/>
        <end position="229"/>
    </location>
</feature>
<evidence type="ECO:0000256" key="4">
    <source>
        <dbReference type="ARBA" id="ARBA00022989"/>
    </source>
</evidence>
<dbReference type="GO" id="GO:0022857">
    <property type="term" value="F:transmembrane transporter activity"/>
    <property type="evidence" value="ECO:0007669"/>
    <property type="project" value="InterPro"/>
</dbReference>
<dbReference type="InterPro" id="IPR020846">
    <property type="entry name" value="MFS_dom"/>
</dbReference>
<keyword evidence="5 6" id="KW-0472">Membrane</keyword>
<evidence type="ECO:0000256" key="3">
    <source>
        <dbReference type="ARBA" id="ARBA00022692"/>
    </source>
</evidence>
<evidence type="ECO:0000313" key="8">
    <source>
        <dbReference type="EMBL" id="UKJ88489.2"/>
    </source>
</evidence>
<dbReference type="Proteomes" id="UP000244803">
    <property type="component" value="Chromosome 1"/>
</dbReference>
<dbReference type="OrthoDB" id="440755at2759"/>
<dbReference type="Gene3D" id="1.20.1250.20">
    <property type="entry name" value="MFS general substrate transporter like domains"/>
    <property type="match status" value="1"/>
</dbReference>
<dbReference type="SUPFAM" id="SSF103473">
    <property type="entry name" value="MFS general substrate transporter"/>
    <property type="match status" value="1"/>
</dbReference>
<feature type="transmembrane region" description="Helical" evidence="6">
    <location>
        <begin position="304"/>
        <end position="324"/>
    </location>
</feature>
<feature type="transmembrane region" description="Helical" evidence="6">
    <location>
        <begin position="390"/>
        <end position="414"/>
    </location>
</feature>
<feature type="transmembrane region" description="Helical" evidence="6">
    <location>
        <begin position="66"/>
        <end position="85"/>
    </location>
</feature>
<gene>
    <name evidence="8" type="ORF">MACJ_000933</name>
</gene>
<evidence type="ECO:0000256" key="6">
    <source>
        <dbReference type="SAM" id="Phobius"/>
    </source>
</evidence>
<dbReference type="InterPro" id="IPR036259">
    <property type="entry name" value="MFS_trans_sf"/>
</dbReference>
<dbReference type="PANTHER" id="PTHR23505">
    <property type="entry name" value="SPINSTER"/>
    <property type="match status" value="1"/>
</dbReference>